<dbReference type="GO" id="GO:0009432">
    <property type="term" value="P:SOS response"/>
    <property type="evidence" value="ECO:0007669"/>
    <property type="project" value="TreeGrafter"/>
</dbReference>
<evidence type="ECO:0000256" key="7">
    <source>
        <dbReference type="ARBA" id="ARBA00022705"/>
    </source>
</evidence>
<evidence type="ECO:0000313" key="18">
    <source>
        <dbReference type="Proteomes" id="UP000054058"/>
    </source>
</evidence>
<dbReference type="Gene3D" id="3.40.1170.60">
    <property type="match status" value="1"/>
</dbReference>
<evidence type="ECO:0000256" key="2">
    <source>
        <dbReference type="ARBA" id="ARBA00010945"/>
    </source>
</evidence>
<dbReference type="PROSITE" id="PS50173">
    <property type="entry name" value="UMUC"/>
    <property type="match status" value="1"/>
</dbReference>
<evidence type="ECO:0000256" key="14">
    <source>
        <dbReference type="ARBA" id="ARBA00049244"/>
    </source>
</evidence>
<dbReference type="STRING" id="1122207.MUS1_03565"/>
<keyword evidence="3 15" id="KW-0515">Mutator protein</keyword>
<dbReference type="InterPro" id="IPR017961">
    <property type="entry name" value="DNA_pol_Y-fam_little_finger"/>
</dbReference>
<keyword evidence="10 15" id="KW-0460">Magnesium</keyword>
<comment type="function">
    <text evidence="15">Poorly processive, error-prone DNA polymerase involved in untargeted mutagenesis. Copies undamaged DNA at stalled replication forks, which arise in vivo from mismatched or misaligned primer ends. These misaligned primers can be extended by PolIV. Exhibits no 3'-5' exonuclease (proofreading) activity. May be involved in translesional synthesis, in conjunction with the beta clamp from PolIII.</text>
</comment>
<evidence type="ECO:0000256" key="3">
    <source>
        <dbReference type="ARBA" id="ARBA00022457"/>
    </source>
</evidence>
<keyword evidence="7 15" id="KW-0235">DNA replication</keyword>
<gene>
    <name evidence="15" type="primary">dinB</name>
    <name evidence="17" type="ORF">MUS1_03565</name>
</gene>
<dbReference type="SUPFAM" id="SSF100879">
    <property type="entry name" value="Lesion bypass DNA polymerase (Y-family), little finger domain"/>
    <property type="match status" value="1"/>
</dbReference>
<feature type="active site" evidence="15">
    <location>
        <position position="107"/>
    </location>
</feature>
<feature type="binding site" evidence="15">
    <location>
        <position position="11"/>
    </location>
    <ligand>
        <name>Mg(2+)</name>
        <dbReference type="ChEBI" id="CHEBI:18420"/>
    </ligand>
</feature>
<sequence>MLLNRKIIHIDADCFYAAIEMRDDPSLRDIPIAIGGSVDRRSVLSTANYVARVFGVRSAMPTSVAKRLCPSLLVIPGDMAKYRLASQQMQAIFRDFTDIIEPLSLDEAYLDVTDSVHFQGSATRIAEEIRARVFEEVGITVSAGVATNKFIAKVASDWKKPDGLTVVTPDQQFEFVSNIPVKSISGIGRVAQEKLASLDVFSCADLQKLDFALLQKKFGSMAFRLSQFALGVDNRPVTVSRERKSISVEHTFLKDLLGLNECLAVLPMLLADLKKRMAGKKVESQLSKYYLKIKFDDFKQTTVEQSIKSKFNDDIFSILLAQAYARSRRPVRLIGVGYRLSPPEPLQLVLSFD</sequence>
<keyword evidence="4 15" id="KW-0963">Cytoplasm</keyword>
<dbReference type="Gene3D" id="3.30.70.270">
    <property type="match status" value="1"/>
</dbReference>
<dbReference type="InterPro" id="IPR022880">
    <property type="entry name" value="DNApol_IV"/>
</dbReference>
<dbReference type="EC" id="2.7.7.7" evidence="15"/>
<dbReference type="GO" id="GO:0006261">
    <property type="term" value="P:DNA-templated DNA replication"/>
    <property type="evidence" value="ECO:0007669"/>
    <property type="project" value="UniProtKB-UniRule"/>
</dbReference>
<dbReference type="NCBIfam" id="NF002677">
    <property type="entry name" value="PRK02406.1"/>
    <property type="match status" value="1"/>
</dbReference>
<comment type="subcellular location">
    <subcellularLocation>
        <location evidence="1 15">Cytoplasm</location>
    </subcellularLocation>
</comment>
<dbReference type="EMBL" id="JAMB01000010">
    <property type="protein sequence ID" value="ETX10137.1"/>
    <property type="molecule type" value="Genomic_DNA"/>
</dbReference>
<dbReference type="Proteomes" id="UP000054058">
    <property type="component" value="Unassembled WGS sequence"/>
</dbReference>
<feature type="binding site" evidence="15">
    <location>
        <position position="106"/>
    </location>
    <ligand>
        <name>Mg(2+)</name>
        <dbReference type="ChEBI" id="CHEBI:18420"/>
    </ligand>
</feature>
<keyword evidence="6 15" id="KW-0548">Nucleotidyltransferase</keyword>
<dbReference type="GO" id="GO:0042276">
    <property type="term" value="P:error-prone translesion synthesis"/>
    <property type="evidence" value="ECO:0007669"/>
    <property type="project" value="TreeGrafter"/>
</dbReference>
<dbReference type="PATRIC" id="fig|1122207.3.peg.2334"/>
<dbReference type="SUPFAM" id="SSF56672">
    <property type="entry name" value="DNA/RNA polymerases"/>
    <property type="match status" value="1"/>
</dbReference>
<dbReference type="InterPro" id="IPR036775">
    <property type="entry name" value="DNA_pol_Y-fam_lit_finger_sf"/>
</dbReference>
<evidence type="ECO:0000256" key="5">
    <source>
        <dbReference type="ARBA" id="ARBA00022679"/>
    </source>
</evidence>
<keyword evidence="5 15" id="KW-0808">Transferase</keyword>
<dbReference type="RefSeq" id="WP_036162630.1">
    <property type="nucleotide sequence ID" value="NZ_JAMB01000010.1"/>
</dbReference>
<feature type="site" description="Substrate discrimination" evidence="15">
    <location>
        <position position="16"/>
    </location>
</feature>
<dbReference type="PANTHER" id="PTHR11076:SF33">
    <property type="entry name" value="DNA POLYMERASE KAPPA"/>
    <property type="match status" value="1"/>
</dbReference>
<evidence type="ECO:0000259" key="16">
    <source>
        <dbReference type="PROSITE" id="PS50173"/>
    </source>
</evidence>
<dbReference type="CDD" id="cd03586">
    <property type="entry name" value="PolY_Pol_IV_kappa"/>
    <property type="match status" value="1"/>
</dbReference>
<keyword evidence="8 15" id="KW-0479">Metal-binding</keyword>
<dbReference type="OrthoDB" id="9808813at2"/>
<dbReference type="InterPro" id="IPR043128">
    <property type="entry name" value="Rev_trsase/Diguanyl_cyclase"/>
</dbReference>
<evidence type="ECO:0000256" key="11">
    <source>
        <dbReference type="ARBA" id="ARBA00022932"/>
    </source>
</evidence>
<name>X7E2F3_9GAMM</name>
<dbReference type="InterPro" id="IPR043502">
    <property type="entry name" value="DNA/RNA_pol_sf"/>
</dbReference>
<accession>X7E2F3</accession>
<evidence type="ECO:0000256" key="13">
    <source>
        <dbReference type="ARBA" id="ARBA00023204"/>
    </source>
</evidence>
<dbReference type="Pfam" id="PF00817">
    <property type="entry name" value="IMS"/>
    <property type="match status" value="1"/>
</dbReference>
<organism evidence="17 18">
    <name type="scientific">Marinomonas ushuaiensis DSM 15871</name>
    <dbReference type="NCBI Taxonomy" id="1122207"/>
    <lineage>
        <taxon>Bacteria</taxon>
        <taxon>Pseudomonadati</taxon>
        <taxon>Pseudomonadota</taxon>
        <taxon>Gammaproteobacteria</taxon>
        <taxon>Oceanospirillales</taxon>
        <taxon>Oceanospirillaceae</taxon>
        <taxon>Marinomonas</taxon>
    </lineage>
</organism>
<dbReference type="InterPro" id="IPR001126">
    <property type="entry name" value="UmuC"/>
</dbReference>
<keyword evidence="18" id="KW-1185">Reference proteome</keyword>
<protein>
    <recommendedName>
        <fullName evidence="15">DNA polymerase IV</fullName>
        <shortName evidence="15">Pol IV</shortName>
        <ecNumber evidence="15">2.7.7.7</ecNumber>
    </recommendedName>
</protein>
<dbReference type="Gene3D" id="3.30.1490.100">
    <property type="entry name" value="DNA polymerase, Y-family, little finger domain"/>
    <property type="match status" value="1"/>
</dbReference>
<comment type="cofactor">
    <cofactor evidence="15">
        <name>Mg(2+)</name>
        <dbReference type="ChEBI" id="CHEBI:18420"/>
    </cofactor>
    <text evidence="15">Binds 2 magnesium ions per subunit.</text>
</comment>
<comment type="caution">
    <text evidence="17">The sequence shown here is derived from an EMBL/GenBank/DDBJ whole genome shotgun (WGS) entry which is preliminary data.</text>
</comment>
<dbReference type="GO" id="GO:0005829">
    <property type="term" value="C:cytosol"/>
    <property type="evidence" value="ECO:0007669"/>
    <property type="project" value="TreeGrafter"/>
</dbReference>
<dbReference type="GO" id="GO:0003887">
    <property type="term" value="F:DNA-directed DNA polymerase activity"/>
    <property type="evidence" value="ECO:0007669"/>
    <property type="project" value="UniProtKB-UniRule"/>
</dbReference>
<evidence type="ECO:0000313" key="17">
    <source>
        <dbReference type="EMBL" id="ETX10137.1"/>
    </source>
</evidence>
<keyword evidence="11 15" id="KW-0239">DNA-directed DNA polymerase</keyword>
<reference evidence="17 18" key="1">
    <citation type="submission" date="2014-01" db="EMBL/GenBank/DDBJ databases">
        <title>Marinomonas ushuaiensis DSM 15871 Genome Sequencing.</title>
        <authorList>
            <person name="Lai Q."/>
            <person name="Shao Z.S."/>
        </authorList>
    </citation>
    <scope>NUCLEOTIDE SEQUENCE [LARGE SCALE GENOMIC DNA]</scope>
    <source>
        <strain evidence="17 18">DSM 15871</strain>
    </source>
</reference>
<comment type="subunit">
    <text evidence="15">Monomer.</text>
</comment>
<evidence type="ECO:0000256" key="10">
    <source>
        <dbReference type="ARBA" id="ARBA00022842"/>
    </source>
</evidence>
<dbReference type="PANTHER" id="PTHR11076">
    <property type="entry name" value="DNA REPAIR POLYMERASE UMUC / TRANSFERASE FAMILY MEMBER"/>
    <property type="match status" value="1"/>
</dbReference>
<dbReference type="Pfam" id="PF21999">
    <property type="entry name" value="IMS_HHH_1"/>
    <property type="match status" value="1"/>
</dbReference>
<dbReference type="AlphaFoldDB" id="X7E2F3"/>
<dbReference type="eggNOG" id="COG0389">
    <property type="taxonomic scope" value="Bacteria"/>
</dbReference>
<dbReference type="FunFam" id="3.40.1170.60:FF:000001">
    <property type="entry name" value="DNA polymerase IV"/>
    <property type="match status" value="1"/>
</dbReference>
<comment type="catalytic activity">
    <reaction evidence="14 15">
        <text>DNA(n) + a 2'-deoxyribonucleoside 5'-triphosphate = DNA(n+1) + diphosphate</text>
        <dbReference type="Rhea" id="RHEA:22508"/>
        <dbReference type="Rhea" id="RHEA-COMP:17339"/>
        <dbReference type="Rhea" id="RHEA-COMP:17340"/>
        <dbReference type="ChEBI" id="CHEBI:33019"/>
        <dbReference type="ChEBI" id="CHEBI:61560"/>
        <dbReference type="ChEBI" id="CHEBI:173112"/>
        <dbReference type="EC" id="2.7.7.7"/>
    </reaction>
</comment>
<dbReference type="GO" id="GO:0003684">
    <property type="term" value="F:damaged DNA binding"/>
    <property type="evidence" value="ECO:0007669"/>
    <property type="project" value="InterPro"/>
</dbReference>
<dbReference type="GO" id="GO:0000287">
    <property type="term" value="F:magnesium ion binding"/>
    <property type="evidence" value="ECO:0007669"/>
    <property type="project" value="UniProtKB-UniRule"/>
</dbReference>
<keyword evidence="9 15" id="KW-0227">DNA damage</keyword>
<dbReference type="Pfam" id="PF11799">
    <property type="entry name" value="IMS_C"/>
    <property type="match status" value="1"/>
</dbReference>
<evidence type="ECO:0000256" key="4">
    <source>
        <dbReference type="ARBA" id="ARBA00022490"/>
    </source>
</evidence>
<proteinExistence type="inferred from homology"/>
<comment type="similarity">
    <text evidence="2 15">Belongs to the DNA polymerase type-Y family.</text>
</comment>
<evidence type="ECO:0000256" key="1">
    <source>
        <dbReference type="ARBA" id="ARBA00004496"/>
    </source>
</evidence>
<dbReference type="HAMAP" id="MF_01113">
    <property type="entry name" value="DNApol_IV"/>
    <property type="match status" value="1"/>
</dbReference>
<dbReference type="InterPro" id="IPR053848">
    <property type="entry name" value="IMS_HHH_1"/>
</dbReference>
<keyword evidence="13 15" id="KW-0234">DNA repair</keyword>
<feature type="domain" description="UmuC" evidence="16">
    <location>
        <begin position="7"/>
        <end position="188"/>
    </location>
</feature>
<dbReference type="InterPro" id="IPR050116">
    <property type="entry name" value="DNA_polymerase-Y"/>
</dbReference>
<evidence type="ECO:0000256" key="12">
    <source>
        <dbReference type="ARBA" id="ARBA00023125"/>
    </source>
</evidence>
<evidence type="ECO:0000256" key="8">
    <source>
        <dbReference type="ARBA" id="ARBA00022723"/>
    </source>
</evidence>
<evidence type="ECO:0000256" key="15">
    <source>
        <dbReference type="HAMAP-Rule" id="MF_01113"/>
    </source>
</evidence>
<keyword evidence="12 15" id="KW-0238">DNA-binding</keyword>
<evidence type="ECO:0000256" key="9">
    <source>
        <dbReference type="ARBA" id="ARBA00022763"/>
    </source>
</evidence>
<dbReference type="GO" id="GO:0006281">
    <property type="term" value="P:DNA repair"/>
    <property type="evidence" value="ECO:0007669"/>
    <property type="project" value="UniProtKB-UniRule"/>
</dbReference>
<dbReference type="Gene3D" id="1.10.150.20">
    <property type="entry name" value="5' to 3' exonuclease, C-terminal subdomain"/>
    <property type="match status" value="1"/>
</dbReference>
<evidence type="ECO:0000256" key="6">
    <source>
        <dbReference type="ARBA" id="ARBA00022695"/>
    </source>
</evidence>